<keyword evidence="3" id="KW-1185">Reference proteome</keyword>
<organism evidence="2 3">
    <name type="scientific">Trichoderma breve</name>
    <dbReference type="NCBI Taxonomy" id="2034170"/>
    <lineage>
        <taxon>Eukaryota</taxon>
        <taxon>Fungi</taxon>
        <taxon>Dikarya</taxon>
        <taxon>Ascomycota</taxon>
        <taxon>Pezizomycotina</taxon>
        <taxon>Sordariomycetes</taxon>
        <taxon>Hypocreomycetidae</taxon>
        <taxon>Hypocreales</taxon>
        <taxon>Hypocreaceae</taxon>
        <taxon>Trichoderma</taxon>
    </lineage>
</organism>
<dbReference type="EMBL" id="JAOPEN010000007">
    <property type="protein sequence ID" value="KAJ4855312.1"/>
    <property type="molecule type" value="Genomic_DNA"/>
</dbReference>
<comment type="caution">
    <text evidence="2">The sequence shown here is derived from an EMBL/GenBank/DDBJ whole genome shotgun (WGS) entry which is preliminary data.</text>
</comment>
<gene>
    <name evidence="2" type="ORF">T069G_10870</name>
</gene>
<keyword evidence="1" id="KW-1133">Transmembrane helix</keyword>
<keyword evidence="1" id="KW-0812">Transmembrane</keyword>
<name>A0A9W9B3I7_9HYPO</name>
<evidence type="ECO:0000256" key="1">
    <source>
        <dbReference type="SAM" id="Phobius"/>
    </source>
</evidence>
<dbReference type="GeneID" id="80872768"/>
<protein>
    <recommendedName>
        <fullName evidence="4">Mg2+ transporter zinc transport protein</fullName>
    </recommendedName>
</protein>
<keyword evidence="1" id="KW-0472">Membrane</keyword>
<evidence type="ECO:0000313" key="2">
    <source>
        <dbReference type="EMBL" id="KAJ4855312.1"/>
    </source>
</evidence>
<proteinExistence type="predicted"/>
<feature type="transmembrane region" description="Helical" evidence="1">
    <location>
        <begin position="1286"/>
        <end position="1305"/>
    </location>
</feature>
<feature type="transmembrane region" description="Helical" evidence="1">
    <location>
        <begin position="1317"/>
        <end position="1336"/>
    </location>
</feature>
<accession>A0A9W9B3I7</accession>
<sequence>MDAIARNRETYASFGEDGLTATANAHGHLIQITRYFGNEPSGFICVDLPEAPAPYYVTDRMKELQRFCEDSHKGMKLQLPEPLNNESQEFEDDNQPLDDGLKWGIGKDIPKIQFYHDRWPSFIAQNLWLDFEVQYFISAKTVYQTYTFSSVEGMEQMFPKKFPPLIISANLLLRHLDFVTEENPVNAWNSHSLSDKKAEDRYIHDTTLNTKAIFIKHKDCETGPQGKKDAILFISPYIDHRSQSVSRTDQHVNYEIKIDEQAQRDLLKNKRVKVTLAYTLELASSTGIISSPLSEGALPHLQPQDFAYKPPLFADDKHLNFTLRRNLEHILSVCSIPISIHKEPKDEIIPIALTCGDISGHRITKTASFYAFQYLLKAFEHFNNESDPKDSKRLLLATHPLSHDGCENYNCRMRFRIWKTCQGHLAWISDNMKTERITHNTTRERTTEEVIERGFVAPHYWADGQIIGNWEEPSEAFLAQDITDAPIQIIKFGEYCRITGGEDIVQNIPAGFKSIATHWVESLHKRNKGNAYAFPRLREEETGKFYLADHALIWWASKSLEELGLESALKVQLDNSSNTSGQRTMEYSSEEIRNNFIKRFTMNNPASKTRMLAVSRSSAETRFTLSARESVLFYAMDLGLFDVEIHQAWKKSIDAARKRRSASTQKYMKSLIYWLSSFIYYLTTNGINGSLTEEKETLIDIWEDKINEWTNTVDYQTQLEDQLDVHWHHPLQFALSVVISAKNKSTNSRLAAQMFEYSRSILLESSSPNGLFPGQLDVYKNPILFDREIMRDVYWQATFEVPFILWKYLIPPPLAKESPIHIPELISPYIRTLENNINLLPGSNGNGIPNDVIDQGKVVKLSDEWLYNELDCFKHNIKVSEDNIKKLSEDYRSQTNMIVMKEAAQEIHEEDVQHPTSQVNQKKILGYIIDIPRKSDKGRDAPKPTEIKSIKSLCHNISRERTTKKAKKRLLHFCHATHKTALICYISALEHPDISTFFDRHKAYNKHFHEETNAVLNLWVTELHLSFYQIISQQNSHDISSIPDFEYYDFPYSKNEEAGNPKQISRAVMSFRFDGDFFDRHWTCHFFEFSGNRVNDNKISDITKENITGSLKAHPWKQRRVLELVFFGKILQDMVECSQQLLDEIKRRILESFKKGPRKSSSSTFLDSIDLFDEITSNMFISANKSWNIFQYILQVVEEDLYDNLTKIELWMKREERPEHNKPRWTLNDERNYRGAIYRLQKSNDLLVQDLRLCYTRAKSFNASLTKRLESTRGEWEVGSNDDIRLFTYVTVVFLPISFATGIFSTSSAPTKETISGMITTAGLALLVTVMTLLNAKLLDSKIVKPFLANFRPISEATLRLVLRSPLYVLGLLFRLAYLILISLLSILPGKWISVLRRYLISPAEESSSGLYNITNAPKNFLDKEIKGKNKQIKQKLVDVEKG</sequence>
<reference evidence="2" key="1">
    <citation type="submission" date="2022-09" db="EMBL/GenBank/DDBJ databases">
        <title>Chromosome-level assembly of Trichoderma breve T069, a fungus used in development of biopesticide product.</title>
        <authorList>
            <person name="Lin R."/>
            <person name="Liu T."/>
        </authorList>
    </citation>
    <scope>NUCLEOTIDE SEQUENCE</scope>
    <source>
        <strain evidence="2">T069</strain>
    </source>
</reference>
<dbReference type="Proteomes" id="UP001140511">
    <property type="component" value="Unassembled WGS sequence"/>
</dbReference>
<feature type="transmembrane region" description="Helical" evidence="1">
    <location>
        <begin position="1367"/>
        <end position="1388"/>
    </location>
</feature>
<evidence type="ECO:0008006" key="4">
    <source>
        <dbReference type="Google" id="ProtNLM"/>
    </source>
</evidence>
<dbReference type="RefSeq" id="XP_056024370.1">
    <property type="nucleotide sequence ID" value="XM_056178080.1"/>
</dbReference>
<evidence type="ECO:0000313" key="3">
    <source>
        <dbReference type="Proteomes" id="UP001140511"/>
    </source>
</evidence>